<protein>
    <recommendedName>
        <fullName evidence="2">DUF6892 domain-containing protein</fullName>
    </recommendedName>
</protein>
<dbReference type="EMBL" id="VLNR01000049">
    <property type="protein sequence ID" value="TSE06115.1"/>
    <property type="molecule type" value="Genomic_DNA"/>
</dbReference>
<evidence type="ECO:0000256" key="1">
    <source>
        <dbReference type="SAM" id="Coils"/>
    </source>
</evidence>
<evidence type="ECO:0000313" key="4">
    <source>
        <dbReference type="Proteomes" id="UP000318833"/>
    </source>
</evidence>
<comment type="caution">
    <text evidence="3">The sequence shown here is derived from an EMBL/GenBank/DDBJ whole genome shotgun (WGS) entry which is preliminary data.</text>
</comment>
<accession>A0A554VFR9</accession>
<name>A0A554VFR9_9FLAO</name>
<dbReference type="OrthoDB" id="355909at2"/>
<feature type="coiled-coil region" evidence="1">
    <location>
        <begin position="274"/>
        <end position="320"/>
    </location>
</feature>
<feature type="domain" description="DUF6892" evidence="2">
    <location>
        <begin position="380"/>
        <end position="522"/>
    </location>
</feature>
<gene>
    <name evidence="3" type="ORF">FOF46_20420</name>
</gene>
<dbReference type="InterPro" id="IPR054187">
    <property type="entry name" value="DUF6892"/>
</dbReference>
<dbReference type="AlphaFoldDB" id="A0A554VFR9"/>
<keyword evidence="4" id="KW-1185">Reference proteome</keyword>
<organism evidence="3 4">
    <name type="scientific">Aquimarina algiphila</name>
    <dbReference type="NCBI Taxonomy" id="2047982"/>
    <lineage>
        <taxon>Bacteria</taxon>
        <taxon>Pseudomonadati</taxon>
        <taxon>Bacteroidota</taxon>
        <taxon>Flavobacteriia</taxon>
        <taxon>Flavobacteriales</taxon>
        <taxon>Flavobacteriaceae</taxon>
        <taxon>Aquimarina</taxon>
    </lineage>
</organism>
<dbReference type="Proteomes" id="UP000318833">
    <property type="component" value="Unassembled WGS sequence"/>
</dbReference>
<proteinExistence type="predicted"/>
<reference evidence="3 4" key="1">
    <citation type="submission" date="2019-07" db="EMBL/GenBank/DDBJ databases">
        <title>The draft genome sequence of Aquimarina algiphila M91.</title>
        <authorList>
            <person name="Meng X."/>
        </authorList>
    </citation>
    <scope>NUCLEOTIDE SEQUENCE [LARGE SCALE GENOMIC DNA]</scope>
    <source>
        <strain evidence="3 4">M91</strain>
    </source>
</reference>
<dbReference type="RefSeq" id="WP_143917717.1">
    <property type="nucleotide sequence ID" value="NZ_CANMIK010000055.1"/>
</dbReference>
<dbReference type="Pfam" id="PF21832">
    <property type="entry name" value="DUF6892"/>
    <property type="match status" value="1"/>
</dbReference>
<evidence type="ECO:0000259" key="2">
    <source>
        <dbReference type="Pfam" id="PF21832"/>
    </source>
</evidence>
<evidence type="ECO:0000313" key="3">
    <source>
        <dbReference type="EMBL" id="TSE06115.1"/>
    </source>
</evidence>
<keyword evidence="1" id="KW-0175">Coiled coil</keyword>
<sequence length="528" mass="61833">MKFRNYFFRKKKSKLIVSPLILKHLELIEKAPYNDKSTRDKICRQWKECINKDVSFVYQLYNVLIHKLENFDGEASEETKNLYKFLTIFSSSDYISLSGEKTKHAISKNNEELIRHIKKLLEIPDFQIIEVNVKTYNKGNLGDLIQKIFALYFYHTSYLDEKYRSEISQYILPLYKAFPENKNTLITALLRYHPNAIDNYAELIMFYITQKNTKGILTGIALKMFGLNADREDFEHKNAVKIIKAILDNSDSWTEDVKSFFIDTFFFNCFDIKLNTKEEQLKEVNEKIEELKSIGIHQGVKHYKKEKKNIEDHFEAIKEKRWNDAVQRIAVSKTTSESIRLVIRAFTGNPKINYLTLLICDSNSYKNAPKKYTLSQSPKVIFKDFALKLWVIEELMYNQNLLTPKFDIAEFVKEHEKRQIDIESDGYNIIPEIKAYFQNLDIPQELLNQVTELYMDDGFGGGAQVYYQLWPFWDPGVGDEIIPISNTAIDDLEFLPNLKKIIGLESKPDNQRLVQGIEEKGVVLMLEN</sequence>